<proteinExistence type="predicted"/>
<dbReference type="EMBL" id="FCOB02000018">
    <property type="protein sequence ID" value="SAK77013.1"/>
    <property type="molecule type" value="Genomic_DNA"/>
</dbReference>
<dbReference type="GO" id="GO:0003677">
    <property type="term" value="F:DNA binding"/>
    <property type="evidence" value="ECO:0007669"/>
    <property type="project" value="UniProtKB-KW"/>
</dbReference>
<sequence>MVVIPVVTVMKEAEESKRKLADVVVERIEALIVDGVLKVGQTLPSERRLTDKLGVSRTALREGLKVLRARGLIETAQGKGSVVARLTAEPAQSPMMHLLGSQPRTLYDLLEVREMLEAEAARLAALRGTAADHIMIRRRYEELVAADSHETDASTHARLDHAFHLAICEASHNPVLVHTLGMLNDLMLSSVFASVNNLYHREPQKRVIDRQHARLYNAVTGRLPEQARRAAGQHIKSVRESLAEIEQEEERLVRSTLRLEGWA</sequence>
<dbReference type="Proteomes" id="UP000054978">
    <property type="component" value="Unassembled WGS sequence"/>
</dbReference>
<dbReference type="Pfam" id="PF07729">
    <property type="entry name" value="FCD"/>
    <property type="match status" value="1"/>
</dbReference>
<evidence type="ECO:0000313" key="5">
    <source>
        <dbReference type="EMBL" id="SAK77013.1"/>
    </source>
</evidence>
<feature type="domain" description="HTH gntR-type" evidence="4">
    <location>
        <begin position="18"/>
        <end position="86"/>
    </location>
</feature>
<accession>A0A158C3Y8</accession>
<evidence type="ECO:0000313" key="6">
    <source>
        <dbReference type="Proteomes" id="UP000054978"/>
    </source>
</evidence>
<dbReference type="GO" id="GO:0003700">
    <property type="term" value="F:DNA-binding transcription factor activity"/>
    <property type="evidence" value="ECO:0007669"/>
    <property type="project" value="InterPro"/>
</dbReference>
<dbReference type="PANTHER" id="PTHR43537:SF1">
    <property type="entry name" value="GLC OPERON TRANSCRIPTIONAL ACTIVATOR"/>
    <property type="match status" value="1"/>
</dbReference>
<dbReference type="Gene3D" id="1.10.10.10">
    <property type="entry name" value="Winged helix-like DNA-binding domain superfamily/Winged helix DNA-binding domain"/>
    <property type="match status" value="1"/>
</dbReference>
<dbReference type="SMART" id="SM00895">
    <property type="entry name" value="FCD"/>
    <property type="match status" value="1"/>
</dbReference>
<dbReference type="SUPFAM" id="SSF48008">
    <property type="entry name" value="GntR ligand-binding domain-like"/>
    <property type="match status" value="1"/>
</dbReference>
<organism evidence="5 6">
    <name type="scientific">Caballeronia ptereochthonis</name>
    <dbReference type="NCBI Taxonomy" id="1777144"/>
    <lineage>
        <taxon>Bacteria</taxon>
        <taxon>Pseudomonadati</taxon>
        <taxon>Pseudomonadota</taxon>
        <taxon>Betaproteobacteria</taxon>
        <taxon>Burkholderiales</taxon>
        <taxon>Burkholderiaceae</taxon>
        <taxon>Caballeronia</taxon>
    </lineage>
</organism>
<dbReference type="Pfam" id="PF00392">
    <property type="entry name" value="GntR"/>
    <property type="match status" value="1"/>
</dbReference>
<keyword evidence="2 5" id="KW-0238">DNA-binding</keyword>
<comment type="caution">
    <text evidence="5">The sequence shown here is derived from an EMBL/GenBank/DDBJ whole genome shotgun (WGS) entry which is preliminary data.</text>
</comment>
<dbReference type="Gene3D" id="1.20.120.530">
    <property type="entry name" value="GntR ligand-binding domain-like"/>
    <property type="match status" value="1"/>
</dbReference>
<dbReference type="SUPFAM" id="SSF46785">
    <property type="entry name" value="Winged helix' DNA-binding domain"/>
    <property type="match status" value="1"/>
</dbReference>
<dbReference type="InterPro" id="IPR011711">
    <property type="entry name" value="GntR_C"/>
</dbReference>
<keyword evidence="6" id="KW-1185">Reference proteome</keyword>
<reference evidence="5" key="1">
    <citation type="submission" date="2016-01" db="EMBL/GenBank/DDBJ databases">
        <authorList>
            <person name="Peeters C."/>
        </authorList>
    </citation>
    <scope>NUCLEOTIDE SEQUENCE [LARGE SCALE GENOMIC DNA]</scope>
    <source>
        <strain evidence="5">LMG 29326</strain>
    </source>
</reference>
<dbReference type="PRINTS" id="PR00035">
    <property type="entry name" value="HTHGNTR"/>
</dbReference>
<dbReference type="CDD" id="cd07377">
    <property type="entry name" value="WHTH_GntR"/>
    <property type="match status" value="1"/>
</dbReference>
<dbReference type="InterPro" id="IPR000524">
    <property type="entry name" value="Tscrpt_reg_HTH_GntR"/>
</dbReference>
<dbReference type="SMART" id="SM00345">
    <property type="entry name" value="HTH_GNTR"/>
    <property type="match status" value="1"/>
</dbReference>
<dbReference type="InterPro" id="IPR008920">
    <property type="entry name" value="TF_FadR/GntR_C"/>
</dbReference>
<dbReference type="InterPro" id="IPR036388">
    <property type="entry name" value="WH-like_DNA-bd_sf"/>
</dbReference>
<dbReference type="InterPro" id="IPR036390">
    <property type="entry name" value="WH_DNA-bd_sf"/>
</dbReference>
<evidence type="ECO:0000256" key="2">
    <source>
        <dbReference type="ARBA" id="ARBA00023125"/>
    </source>
</evidence>
<dbReference type="STRING" id="1777144.AWB83_03971"/>
<name>A0A158C3Y8_9BURK</name>
<protein>
    <submittedName>
        <fullName evidence="5">DNA-binding transcriptional regulator GlcC</fullName>
    </submittedName>
</protein>
<evidence type="ECO:0000256" key="1">
    <source>
        <dbReference type="ARBA" id="ARBA00023015"/>
    </source>
</evidence>
<keyword evidence="1" id="KW-0805">Transcription regulation</keyword>
<dbReference type="PANTHER" id="PTHR43537">
    <property type="entry name" value="TRANSCRIPTIONAL REGULATOR, GNTR FAMILY"/>
    <property type="match status" value="1"/>
</dbReference>
<evidence type="ECO:0000259" key="4">
    <source>
        <dbReference type="PROSITE" id="PS50949"/>
    </source>
</evidence>
<dbReference type="AlphaFoldDB" id="A0A158C3Y8"/>
<dbReference type="NCBIfam" id="NF007442">
    <property type="entry name" value="PRK09990.1"/>
    <property type="match status" value="1"/>
</dbReference>
<dbReference type="PROSITE" id="PS50949">
    <property type="entry name" value="HTH_GNTR"/>
    <property type="match status" value="1"/>
</dbReference>
<gene>
    <name evidence="5" type="ORF">AWB83_03971</name>
</gene>
<keyword evidence="3" id="KW-0804">Transcription</keyword>
<evidence type="ECO:0000256" key="3">
    <source>
        <dbReference type="ARBA" id="ARBA00023163"/>
    </source>
</evidence>